<dbReference type="AlphaFoldDB" id="A0A8H6M6N6"/>
<dbReference type="PROSITE" id="PS50097">
    <property type="entry name" value="BTB"/>
    <property type="match status" value="1"/>
</dbReference>
<evidence type="ECO:0000313" key="3">
    <source>
        <dbReference type="Proteomes" id="UP000521943"/>
    </source>
</evidence>
<keyword evidence="3" id="KW-1185">Reference proteome</keyword>
<reference evidence="2 3" key="1">
    <citation type="submission" date="2020-07" db="EMBL/GenBank/DDBJ databases">
        <title>Comparative genomics of pyrophilous fungi reveals a link between fire events and developmental genes.</title>
        <authorList>
            <consortium name="DOE Joint Genome Institute"/>
            <person name="Steindorff A.S."/>
            <person name="Carver A."/>
            <person name="Calhoun S."/>
            <person name="Stillman K."/>
            <person name="Liu H."/>
            <person name="Lipzen A."/>
            <person name="Pangilinan J."/>
            <person name="Labutti K."/>
            <person name="Bruns T.D."/>
            <person name="Grigoriev I.V."/>
        </authorList>
    </citation>
    <scope>NUCLEOTIDE SEQUENCE [LARGE SCALE GENOMIC DNA]</scope>
    <source>
        <strain evidence="2 3">CBS 144469</strain>
    </source>
</reference>
<sequence>MNFDQNNQVTRSPQFWFEDGSVVLQAESTQFRVHFGVLGNYIPFFEGMADSSFPQPEGEPTVEGAPVMTLHDSAEDVKHMLTALYTDRYESENAIPLDAVAAMLRMGDKYMIPYLQHRGRSALVKEFPSKLEEFRKTMFAPGIDCTAGSGISDLNLDQEPGNILKIIRLALRHNLERILPAVLGVPAFKGVKYILRMGNTDPLSPFARGWEGVCLLGRENLFDAYDWQFRWVMGLGVRDSCSSKEQCAEASIRLTHRLWRPKPDVRRMYQSWQSFKAEGTIGNAVGRLCPACMQWANDSFDEAGNVFWSQFPAYFGREPWI</sequence>
<accession>A0A8H6M6N6</accession>
<dbReference type="InterPro" id="IPR011333">
    <property type="entry name" value="SKP1/BTB/POZ_sf"/>
</dbReference>
<dbReference type="Gene3D" id="3.30.710.10">
    <property type="entry name" value="Potassium Channel Kv1.1, Chain A"/>
    <property type="match status" value="1"/>
</dbReference>
<gene>
    <name evidence="2" type="ORF">DFP72DRAFT_224230</name>
</gene>
<protein>
    <recommendedName>
        <fullName evidence="1">BTB domain-containing protein</fullName>
    </recommendedName>
</protein>
<comment type="caution">
    <text evidence="2">The sequence shown here is derived from an EMBL/GenBank/DDBJ whole genome shotgun (WGS) entry which is preliminary data.</text>
</comment>
<dbReference type="EMBL" id="JACGCI010000021">
    <property type="protein sequence ID" value="KAF6757788.1"/>
    <property type="molecule type" value="Genomic_DNA"/>
</dbReference>
<name>A0A8H6M6N6_9AGAR</name>
<dbReference type="SUPFAM" id="SSF54695">
    <property type="entry name" value="POZ domain"/>
    <property type="match status" value="1"/>
</dbReference>
<feature type="domain" description="BTB" evidence="1">
    <location>
        <begin position="20"/>
        <end position="93"/>
    </location>
</feature>
<organism evidence="2 3">
    <name type="scientific">Ephemerocybe angulata</name>
    <dbReference type="NCBI Taxonomy" id="980116"/>
    <lineage>
        <taxon>Eukaryota</taxon>
        <taxon>Fungi</taxon>
        <taxon>Dikarya</taxon>
        <taxon>Basidiomycota</taxon>
        <taxon>Agaricomycotina</taxon>
        <taxon>Agaricomycetes</taxon>
        <taxon>Agaricomycetidae</taxon>
        <taxon>Agaricales</taxon>
        <taxon>Agaricineae</taxon>
        <taxon>Psathyrellaceae</taxon>
        <taxon>Ephemerocybe</taxon>
    </lineage>
</organism>
<evidence type="ECO:0000259" key="1">
    <source>
        <dbReference type="PROSITE" id="PS50097"/>
    </source>
</evidence>
<dbReference type="InterPro" id="IPR000210">
    <property type="entry name" value="BTB/POZ_dom"/>
</dbReference>
<dbReference type="Proteomes" id="UP000521943">
    <property type="component" value="Unassembled WGS sequence"/>
</dbReference>
<evidence type="ECO:0000313" key="2">
    <source>
        <dbReference type="EMBL" id="KAF6757788.1"/>
    </source>
</evidence>
<dbReference type="Pfam" id="PF00651">
    <property type="entry name" value="BTB"/>
    <property type="match status" value="1"/>
</dbReference>
<dbReference type="OrthoDB" id="3893071at2759"/>
<proteinExistence type="predicted"/>